<accession>A0ABQ5XVD4</accession>
<dbReference type="Proteomes" id="UP001156670">
    <property type="component" value="Unassembled WGS sequence"/>
</dbReference>
<dbReference type="EMBL" id="BSOB01000053">
    <property type="protein sequence ID" value="GLQ95019.1"/>
    <property type="molecule type" value="Genomic_DNA"/>
</dbReference>
<evidence type="ECO:0000256" key="1">
    <source>
        <dbReference type="SAM" id="Phobius"/>
    </source>
</evidence>
<proteinExistence type="predicted"/>
<feature type="transmembrane region" description="Helical" evidence="1">
    <location>
        <begin position="278"/>
        <end position="299"/>
    </location>
</feature>
<protein>
    <submittedName>
        <fullName evidence="2">Uncharacterized protein</fullName>
    </submittedName>
</protein>
<feature type="transmembrane region" description="Helical" evidence="1">
    <location>
        <begin position="128"/>
        <end position="148"/>
    </location>
</feature>
<feature type="transmembrane region" description="Helical" evidence="1">
    <location>
        <begin position="239"/>
        <end position="266"/>
    </location>
</feature>
<dbReference type="RefSeq" id="WP_284322707.1">
    <property type="nucleotide sequence ID" value="NZ_BSOB01000053.1"/>
</dbReference>
<sequence length="323" mass="35135">MHFAKAKASSFPYFVALAVILVNLIIDASSIYRVQHLPSVMAGGASAANMMYVMLGSQWVTMVFSAAVGLGYAQWLMDRRRADLPWYAVVGVAVAYVVLSVALSYGWLSVQRMATARMGLVGVQVMTIVSLFVYRINTLIAVMLPLWLAYRVVRGRMVSPGEMRWRSLLIFALLVWAWHLMIVQLALPSALAAASVYGLDLWSMAPWMYLGSFALVLPIWFAALLAWPGSMSSAYVSRALLASFLTTIVNIVSMLSVAFVVAAVVFRRAAGDSAMATGAALVAALLWFVITLPLCWLSVKALMRDATGRASVEQGYRLGEGSA</sequence>
<keyword evidence="1" id="KW-1133">Transmembrane helix</keyword>
<gene>
    <name evidence="2" type="ORF">GCM10007901_39720</name>
</gene>
<evidence type="ECO:0000313" key="2">
    <source>
        <dbReference type="EMBL" id="GLQ95019.1"/>
    </source>
</evidence>
<keyword evidence="3" id="KW-1185">Reference proteome</keyword>
<organism evidence="2 3">
    <name type="scientific">Dyella acidisoli</name>
    <dbReference type="NCBI Taxonomy" id="1867834"/>
    <lineage>
        <taxon>Bacteria</taxon>
        <taxon>Pseudomonadati</taxon>
        <taxon>Pseudomonadota</taxon>
        <taxon>Gammaproteobacteria</taxon>
        <taxon>Lysobacterales</taxon>
        <taxon>Rhodanobacteraceae</taxon>
        <taxon>Dyella</taxon>
    </lineage>
</organism>
<keyword evidence="1" id="KW-0812">Transmembrane</keyword>
<feature type="transmembrane region" description="Helical" evidence="1">
    <location>
        <begin position="84"/>
        <end position="108"/>
    </location>
</feature>
<feature type="transmembrane region" description="Helical" evidence="1">
    <location>
        <begin position="168"/>
        <end position="187"/>
    </location>
</feature>
<feature type="transmembrane region" description="Helical" evidence="1">
    <location>
        <begin position="12"/>
        <end position="32"/>
    </location>
</feature>
<feature type="transmembrane region" description="Helical" evidence="1">
    <location>
        <begin position="207"/>
        <end position="227"/>
    </location>
</feature>
<keyword evidence="1" id="KW-0472">Membrane</keyword>
<reference evidence="3" key="1">
    <citation type="journal article" date="2019" name="Int. J. Syst. Evol. Microbiol.">
        <title>The Global Catalogue of Microorganisms (GCM) 10K type strain sequencing project: providing services to taxonomists for standard genome sequencing and annotation.</title>
        <authorList>
            <consortium name="The Broad Institute Genomics Platform"/>
            <consortium name="The Broad Institute Genome Sequencing Center for Infectious Disease"/>
            <person name="Wu L."/>
            <person name="Ma J."/>
        </authorList>
    </citation>
    <scope>NUCLEOTIDE SEQUENCE [LARGE SCALE GENOMIC DNA]</scope>
    <source>
        <strain evidence="3">NBRC 111980</strain>
    </source>
</reference>
<feature type="transmembrane region" description="Helical" evidence="1">
    <location>
        <begin position="52"/>
        <end position="72"/>
    </location>
</feature>
<evidence type="ECO:0000313" key="3">
    <source>
        <dbReference type="Proteomes" id="UP001156670"/>
    </source>
</evidence>
<name>A0ABQ5XVD4_9GAMM</name>
<comment type="caution">
    <text evidence="2">The sequence shown here is derived from an EMBL/GenBank/DDBJ whole genome shotgun (WGS) entry which is preliminary data.</text>
</comment>